<dbReference type="Proteomes" id="UP001157006">
    <property type="component" value="Chromosome 3"/>
</dbReference>
<protein>
    <submittedName>
        <fullName evidence="2">Uncharacterized protein</fullName>
    </submittedName>
</protein>
<accession>A0AAV1A4S3</accession>
<evidence type="ECO:0000256" key="1">
    <source>
        <dbReference type="SAM" id="MobiDB-lite"/>
    </source>
</evidence>
<dbReference type="AlphaFoldDB" id="A0AAV1A4S3"/>
<organism evidence="2 3">
    <name type="scientific">Vicia faba</name>
    <name type="common">Broad bean</name>
    <name type="synonym">Faba vulgaris</name>
    <dbReference type="NCBI Taxonomy" id="3906"/>
    <lineage>
        <taxon>Eukaryota</taxon>
        <taxon>Viridiplantae</taxon>
        <taxon>Streptophyta</taxon>
        <taxon>Embryophyta</taxon>
        <taxon>Tracheophyta</taxon>
        <taxon>Spermatophyta</taxon>
        <taxon>Magnoliopsida</taxon>
        <taxon>eudicotyledons</taxon>
        <taxon>Gunneridae</taxon>
        <taxon>Pentapetalae</taxon>
        <taxon>rosids</taxon>
        <taxon>fabids</taxon>
        <taxon>Fabales</taxon>
        <taxon>Fabaceae</taxon>
        <taxon>Papilionoideae</taxon>
        <taxon>50 kb inversion clade</taxon>
        <taxon>NPAAA clade</taxon>
        <taxon>Hologalegina</taxon>
        <taxon>IRL clade</taxon>
        <taxon>Fabeae</taxon>
        <taxon>Vicia</taxon>
    </lineage>
</organism>
<gene>
    <name evidence="2" type="ORF">VFH_III191600</name>
</gene>
<keyword evidence="3" id="KW-1185">Reference proteome</keyword>
<feature type="region of interest" description="Disordered" evidence="1">
    <location>
        <begin position="29"/>
        <end position="52"/>
    </location>
</feature>
<name>A0AAV1A4S3_VICFA</name>
<proteinExistence type="predicted"/>
<reference evidence="2 3" key="1">
    <citation type="submission" date="2023-01" db="EMBL/GenBank/DDBJ databases">
        <authorList>
            <person name="Kreplak J."/>
        </authorList>
    </citation>
    <scope>NUCLEOTIDE SEQUENCE [LARGE SCALE GENOMIC DNA]</scope>
</reference>
<feature type="compositionally biased region" description="Polar residues" evidence="1">
    <location>
        <begin position="34"/>
        <end position="47"/>
    </location>
</feature>
<evidence type="ECO:0000313" key="3">
    <source>
        <dbReference type="Proteomes" id="UP001157006"/>
    </source>
</evidence>
<dbReference type="EMBL" id="OX451738">
    <property type="protein sequence ID" value="CAI8605615.1"/>
    <property type="molecule type" value="Genomic_DNA"/>
</dbReference>
<evidence type="ECO:0000313" key="2">
    <source>
        <dbReference type="EMBL" id="CAI8605615.1"/>
    </source>
</evidence>
<sequence>MILTEKTVNYGFDVKLLLYSMPEKKLNRDRNVGVNGNPTTVRNSSGVASKINPFRTPPSMSFRLDKLAKDVEHIGPSDQPFLRQHKKALLELLDQVEETIGVDSDIVCDKTTHSFKSQDGIANDLPVRINHLAESESHIPKEVFGDFSNSNYLVLEASENLQPAGSSAAKGPCKVLRLLNKQAGEKKRIVRLK</sequence>